<comment type="caution">
    <text evidence="2">The sequence shown here is derived from an EMBL/GenBank/DDBJ whole genome shotgun (WGS) entry which is preliminary data.</text>
</comment>
<keyword evidence="3" id="KW-1185">Reference proteome</keyword>
<dbReference type="EMBL" id="JAADJG010000087">
    <property type="protein sequence ID" value="KAF4455608.1"/>
    <property type="molecule type" value="Genomic_DNA"/>
</dbReference>
<dbReference type="OrthoDB" id="426293at2759"/>
<reference evidence="2" key="1">
    <citation type="submission" date="2020-01" db="EMBL/GenBank/DDBJ databases">
        <title>Identification and distribution of gene clusters putatively required for synthesis of sphingolipid metabolism inhibitors in phylogenetically diverse species of the filamentous fungus Fusarium.</title>
        <authorList>
            <person name="Kim H.-S."/>
            <person name="Busman M."/>
            <person name="Brown D.W."/>
            <person name="Divon H."/>
            <person name="Uhlig S."/>
            <person name="Proctor R.H."/>
        </authorList>
    </citation>
    <scope>NUCLEOTIDE SEQUENCE</scope>
    <source>
        <strain evidence="2">NRRL 53441</strain>
    </source>
</reference>
<dbReference type="Proteomes" id="UP000605986">
    <property type="component" value="Unassembled WGS sequence"/>
</dbReference>
<keyword evidence="1" id="KW-1133">Transmembrane helix</keyword>
<evidence type="ECO:0000256" key="1">
    <source>
        <dbReference type="SAM" id="Phobius"/>
    </source>
</evidence>
<dbReference type="AlphaFoldDB" id="A0A8H4KUP7"/>
<accession>A0A8H4KUP7</accession>
<dbReference type="Pfam" id="PF01544">
    <property type="entry name" value="CorA"/>
    <property type="match status" value="1"/>
</dbReference>
<dbReference type="InterPro" id="IPR002523">
    <property type="entry name" value="MgTranspt_CorA/ZnTranspt_ZntB"/>
</dbReference>
<feature type="transmembrane region" description="Helical" evidence="1">
    <location>
        <begin position="636"/>
        <end position="657"/>
    </location>
</feature>
<sequence length="738" mass="85211">MAVTPPDLQSQCLELIQGIKNAREQQNDLLEKLVSLMATRTIELKLDKTDDENRIQDEAVGQSNQVKADRSKTLSDAGSSLTTAAEQDDNLNNILQFASHSYRKRLQLCAVDPQPFLLNSHLPTSQYQYTQFQKLQFLPRFPQRERPVEVDPTQFWKYWYLSDWKTSVPSNTAISPVPDFMPWWQLTLGQDEKWYHIDDADYEFPLQFPDDSSMAAHLEVPYSHFPGLRNLYMAYSRREGITYGGEGEYFIETGLTKTQRDKIRHSLGDLYAVPPDGRLPLSFHTSELRIKVRHRHAHDDIDHSLDKYLEPTRELFSKLYRFTIIDLTGPGGSQNAVYNLRDRSSYEAILNPALGPPCWEMIKPALEREGNGFVADPSVIRDQPDQPIYREEAAIKQSTWNYGRLYGPRGPYIKQQAFTMGCSYQELRREPGSFWTVLIMKPSAAEPDPHDAHKVPLRTYPPRVDGRQYRAEDIMLDAIRTSLQRAANAWSRMQVALDPIIDHDPLFLDPVQHDNLLFDDDTFSRSRRYFWIVSCLESFQRLIDDAIEEWRKFRVEWPDIMMEIDPAEESREIEAPEVLTKRVLGEIEAQVDRLRDISARFESSRDKTKALREGLFSASGVIESRVSTRLGENVKLLTYVSIFYLPLSFCVALWSINEDYPRHSLAITAILVAGVTFIVVANLRNMSSVWTAAYRGAKRRIIRRMHGSGDGKWVQRAIAFESYRPERLEVEPSEWTQG</sequence>
<keyword evidence="1" id="KW-0812">Transmembrane</keyword>
<dbReference type="GO" id="GO:0046873">
    <property type="term" value="F:metal ion transmembrane transporter activity"/>
    <property type="evidence" value="ECO:0007669"/>
    <property type="project" value="InterPro"/>
</dbReference>
<dbReference type="Gene3D" id="1.20.58.340">
    <property type="entry name" value="Magnesium transport protein CorA, transmembrane region"/>
    <property type="match status" value="1"/>
</dbReference>
<name>A0A8H4KUP7_9HYPO</name>
<dbReference type="GO" id="GO:0016020">
    <property type="term" value="C:membrane"/>
    <property type="evidence" value="ECO:0007669"/>
    <property type="project" value="InterPro"/>
</dbReference>
<evidence type="ECO:0000313" key="3">
    <source>
        <dbReference type="Proteomes" id="UP000605986"/>
    </source>
</evidence>
<organism evidence="2 3">
    <name type="scientific">Fusarium austroafricanum</name>
    <dbReference type="NCBI Taxonomy" id="2364996"/>
    <lineage>
        <taxon>Eukaryota</taxon>
        <taxon>Fungi</taxon>
        <taxon>Dikarya</taxon>
        <taxon>Ascomycota</taxon>
        <taxon>Pezizomycotina</taxon>
        <taxon>Sordariomycetes</taxon>
        <taxon>Hypocreomycetidae</taxon>
        <taxon>Hypocreales</taxon>
        <taxon>Nectriaceae</taxon>
        <taxon>Fusarium</taxon>
        <taxon>Fusarium concolor species complex</taxon>
    </lineage>
</organism>
<feature type="transmembrane region" description="Helical" evidence="1">
    <location>
        <begin position="663"/>
        <end position="683"/>
    </location>
</feature>
<evidence type="ECO:0000313" key="2">
    <source>
        <dbReference type="EMBL" id="KAF4455608.1"/>
    </source>
</evidence>
<protein>
    <submittedName>
        <fullName evidence="2">Uncharacterized protein</fullName>
    </submittedName>
</protein>
<keyword evidence="1" id="KW-0472">Membrane</keyword>
<gene>
    <name evidence="2" type="ORF">F53441_2132</name>
</gene>
<proteinExistence type="predicted"/>